<evidence type="ECO:0000259" key="1">
    <source>
        <dbReference type="Pfam" id="PF00535"/>
    </source>
</evidence>
<dbReference type="PANTHER" id="PTHR22916">
    <property type="entry name" value="GLYCOSYLTRANSFERASE"/>
    <property type="match status" value="1"/>
</dbReference>
<dbReference type="Proteomes" id="UP000000547">
    <property type="component" value="Chromosome"/>
</dbReference>
<dbReference type="KEGG" id="cps:CPS_2105"/>
<dbReference type="AlphaFoldDB" id="Q483D5"/>
<keyword evidence="2" id="KW-0808">Transferase</keyword>
<protein>
    <submittedName>
        <fullName evidence="2">Glycosyl transferase, group 2 family protein</fullName>
    </submittedName>
</protein>
<dbReference type="GO" id="GO:0016758">
    <property type="term" value="F:hexosyltransferase activity"/>
    <property type="evidence" value="ECO:0007669"/>
    <property type="project" value="UniProtKB-ARBA"/>
</dbReference>
<dbReference type="HOGENOM" id="CLU_025996_0_3_6"/>
<evidence type="ECO:0000313" key="3">
    <source>
        <dbReference type="Proteomes" id="UP000000547"/>
    </source>
</evidence>
<dbReference type="Pfam" id="PF00535">
    <property type="entry name" value="Glycos_transf_2"/>
    <property type="match status" value="1"/>
</dbReference>
<dbReference type="SUPFAM" id="SSF53448">
    <property type="entry name" value="Nucleotide-diphospho-sugar transferases"/>
    <property type="match status" value="1"/>
</dbReference>
<feature type="domain" description="Glycosyltransferase 2-like" evidence="1">
    <location>
        <begin position="9"/>
        <end position="125"/>
    </location>
</feature>
<dbReference type="STRING" id="167879.CPS_2105"/>
<dbReference type="PANTHER" id="PTHR22916:SF3">
    <property type="entry name" value="UDP-GLCNAC:BETAGAL BETA-1,3-N-ACETYLGLUCOSAMINYLTRANSFERASE-LIKE PROTEIN 1"/>
    <property type="match status" value="1"/>
</dbReference>
<reference evidence="2" key="1">
    <citation type="journal article" date="2005" name="Proc. Natl. Acad. Sci. U.S.A.">
        <title>The psychrophilic lifestyle as revealed by the genome sequence of Colwellia psychrerythraea 34H through genomic and proteomic analyses.</title>
        <authorList>
            <person name="Methe B.A."/>
            <person name="Nelson K.E."/>
            <person name="Deming J.W."/>
            <person name="Momen B."/>
            <person name="Melamud E."/>
            <person name="Zhang X."/>
            <person name="Moult J."/>
            <person name="Madupu R."/>
            <person name="Nelson W.C."/>
            <person name="Dodson R.J."/>
            <person name="Brinkac L.M."/>
            <person name="Daugherty S.C."/>
            <person name="Durkin A.S."/>
            <person name="DeBoy R.T."/>
            <person name="Kolonay J.F."/>
            <person name="Sullivan S.A."/>
            <person name="Zhou L."/>
            <person name="Davidsen T.M."/>
            <person name="Wu M."/>
            <person name="Huston A.L."/>
            <person name="Lewis M."/>
            <person name="Weaver B."/>
            <person name="Weidman J.F."/>
            <person name="Khouri H."/>
            <person name="Utterback T.R."/>
            <person name="Feldblyum T.V."/>
            <person name="Fraser C.M."/>
        </authorList>
    </citation>
    <scope>NUCLEOTIDE SEQUENCE [LARGE SCALE GENOMIC DNA]</scope>
    <source>
        <strain evidence="2">34H</strain>
    </source>
</reference>
<dbReference type="EMBL" id="CP000083">
    <property type="protein sequence ID" value="AAZ24772.1"/>
    <property type="molecule type" value="Genomic_DNA"/>
</dbReference>
<sequence>MNINEPSVSIIMATYNSEKFLRETLDSICCQTYGNWELIITDDSSTDNTSDILRDYSERYNNIFYSINEVNQGAAISRNKCISQAKGMYIAFIDSDDLWAHNKLEKHIHFIAEHNSAISFTSYELMNENGIPLGKYVDANIPPVLTYNDMLRKKATIGCSTVILSSKLVGEFKMPLLRTGQDYATWLLLLKKVEVAHHFPKVLTKYRVCKNSISRNKFKKAKRQWQIYREVEKLPFYESIVCFCFYAWRAVFRK</sequence>
<dbReference type="InterPro" id="IPR029044">
    <property type="entry name" value="Nucleotide-diphossugar_trans"/>
</dbReference>
<organism evidence="2 3">
    <name type="scientific">Colwellia psychrerythraea (strain 34H / ATCC BAA-681)</name>
    <name type="common">Vibrio psychroerythus</name>
    <dbReference type="NCBI Taxonomy" id="167879"/>
    <lineage>
        <taxon>Bacteria</taxon>
        <taxon>Pseudomonadati</taxon>
        <taxon>Pseudomonadota</taxon>
        <taxon>Gammaproteobacteria</taxon>
        <taxon>Alteromonadales</taxon>
        <taxon>Colwelliaceae</taxon>
        <taxon>Colwellia</taxon>
    </lineage>
</organism>
<dbReference type="Gene3D" id="3.90.550.10">
    <property type="entry name" value="Spore Coat Polysaccharide Biosynthesis Protein SpsA, Chain A"/>
    <property type="match status" value="1"/>
</dbReference>
<gene>
    <name evidence="2" type="ordered locus">CPS_2105</name>
</gene>
<accession>Q483D5</accession>
<dbReference type="InterPro" id="IPR001173">
    <property type="entry name" value="Glyco_trans_2-like"/>
</dbReference>
<dbReference type="CAZy" id="GT2">
    <property type="family name" value="Glycosyltransferase Family 2"/>
</dbReference>
<evidence type="ECO:0000313" key="2">
    <source>
        <dbReference type="EMBL" id="AAZ24772.1"/>
    </source>
</evidence>
<proteinExistence type="predicted"/>
<name>Q483D5_COLP3</name>
<dbReference type="RefSeq" id="WP_011042926.1">
    <property type="nucleotide sequence ID" value="NC_003910.7"/>
</dbReference>